<name>A0ABT3JSN7_9XANT</name>
<sequence length="378" mass="40789">MLGSGRVPMTEIQPPHCQQDPNASHQVRLTGYWTLATALQMGDALRGLPQGVERLDASGIAKLDSAGVLQLLRYARRAGLQDDALSFREDHRALVCTIEDVADDRPKPRRDFGVLAALERLGITVHIAARNVVTLASFLGENLAKGARLIREPRRFRLTATVHHMEQVGLDAVPLVALLSYLVGAVIAFLGSTILRDFGAEIYVVELVSIAFLREFAVLLTAIVLAGRTASAFTAQIGAMKAREEIDAIQTLGLDPVDLLVLPRVVALLVMLPLLTFVAMVAGLAGGVTVGAFDLDIPPQMYIARMHETIEVRHMLVGLSKAPVFAAIIALIGCLEGLKVEGTAQSVGERTTSSVVQTISLVIILDALAALWFMHMDW</sequence>
<accession>A0ABT3JSN7</accession>
<feature type="transmembrane region" description="Helical" evidence="1">
    <location>
        <begin position="202"/>
        <end position="226"/>
    </location>
</feature>
<feature type="transmembrane region" description="Helical" evidence="1">
    <location>
        <begin position="355"/>
        <end position="374"/>
    </location>
</feature>
<evidence type="ECO:0000313" key="4">
    <source>
        <dbReference type="EMBL" id="MCW4471509.1"/>
    </source>
</evidence>
<dbReference type="PANTHER" id="PTHR30188">
    <property type="entry name" value="ABC TRANSPORTER PERMEASE PROTEIN-RELATED"/>
    <property type="match status" value="1"/>
</dbReference>
<keyword evidence="1" id="KW-0472">Membrane</keyword>
<comment type="similarity">
    <text evidence="1">Belongs to the MlaE permease family.</text>
</comment>
<keyword evidence="1" id="KW-0812">Transmembrane</keyword>
<keyword evidence="5" id="KW-1185">Reference proteome</keyword>
<keyword evidence="1" id="KW-1133">Transmembrane helix</keyword>
<dbReference type="EMBL" id="JAPCHY010000002">
    <property type="protein sequence ID" value="MCW4471509.1"/>
    <property type="molecule type" value="Genomic_DNA"/>
</dbReference>
<dbReference type="InterPro" id="IPR030802">
    <property type="entry name" value="Permease_MalE"/>
</dbReference>
<comment type="subcellular location">
    <subcellularLocation>
        <location evidence="1">Cell inner membrane</location>
        <topology evidence="1">Multi-pass membrane protein</topology>
    </subcellularLocation>
</comment>
<organism evidence="4 5">
    <name type="scientific">Xanthomonas chitinilytica</name>
    <dbReference type="NCBI Taxonomy" id="2989819"/>
    <lineage>
        <taxon>Bacteria</taxon>
        <taxon>Pseudomonadati</taxon>
        <taxon>Pseudomonadota</taxon>
        <taxon>Gammaproteobacteria</taxon>
        <taxon>Lysobacterales</taxon>
        <taxon>Lysobacteraceae</taxon>
        <taxon>Xanthomonas</taxon>
    </lineage>
</organism>
<evidence type="ECO:0000256" key="1">
    <source>
        <dbReference type="RuleBase" id="RU362044"/>
    </source>
</evidence>
<evidence type="ECO:0000259" key="3">
    <source>
        <dbReference type="Pfam" id="PF13466"/>
    </source>
</evidence>
<dbReference type="InterPro" id="IPR058548">
    <property type="entry name" value="MlaB-like_STAS"/>
</dbReference>
<dbReference type="Pfam" id="PF13466">
    <property type="entry name" value="STAS_2"/>
    <property type="match status" value="1"/>
</dbReference>
<dbReference type="Pfam" id="PF02405">
    <property type="entry name" value="MlaE"/>
    <property type="match status" value="1"/>
</dbReference>
<feature type="region of interest" description="Disordered" evidence="2">
    <location>
        <begin position="1"/>
        <end position="22"/>
    </location>
</feature>
<reference evidence="4 5" key="1">
    <citation type="submission" date="2022-10" db="EMBL/GenBank/DDBJ databases">
        <title>Xanthomonas sp. H13-6.</title>
        <authorList>
            <person name="Liu X."/>
            <person name="Deng Z."/>
            <person name="Jiang Y."/>
            <person name="Yu T."/>
            <person name="Ai J."/>
        </authorList>
    </citation>
    <scope>NUCLEOTIDE SEQUENCE [LARGE SCALE GENOMIC DNA]</scope>
    <source>
        <strain evidence="4 5">H13-6</strain>
    </source>
</reference>
<dbReference type="Proteomes" id="UP001209922">
    <property type="component" value="Unassembled WGS sequence"/>
</dbReference>
<feature type="transmembrane region" description="Helical" evidence="1">
    <location>
        <begin position="314"/>
        <end position="335"/>
    </location>
</feature>
<evidence type="ECO:0000256" key="2">
    <source>
        <dbReference type="SAM" id="MobiDB-lite"/>
    </source>
</evidence>
<evidence type="ECO:0000313" key="5">
    <source>
        <dbReference type="Proteomes" id="UP001209922"/>
    </source>
</evidence>
<feature type="transmembrane region" description="Helical" evidence="1">
    <location>
        <begin position="265"/>
        <end position="293"/>
    </location>
</feature>
<dbReference type="PANTHER" id="PTHR30188:SF3">
    <property type="entry name" value="ABC TRANSPORTER PERMEASE"/>
    <property type="match status" value="1"/>
</dbReference>
<protein>
    <submittedName>
        <fullName evidence="4">MlaE family lipid ABC transporter permease subunit</fullName>
    </submittedName>
</protein>
<dbReference type="InterPro" id="IPR003453">
    <property type="entry name" value="ABC_MlaE_roteobac"/>
</dbReference>
<proteinExistence type="inferred from homology"/>
<gene>
    <name evidence="4" type="ORF">OK345_03195</name>
</gene>
<dbReference type="NCBIfam" id="TIGR00056">
    <property type="entry name" value="MlaE family lipid ABC transporter permease subunit"/>
    <property type="match status" value="1"/>
</dbReference>
<feature type="transmembrane region" description="Helical" evidence="1">
    <location>
        <begin position="172"/>
        <end position="195"/>
    </location>
</feature>
<comment type="caution">
    <text evidence="4">The sequence shown here is derived from an EMBL/GenBank/DDBJ whole genome shotgun (WGS) entry which is preliminary data.</text>
</comment>
<keyword evidence="1" id="KW-0997">Cell inner membrane</keyword>
<feature type="domain" description="MlaB-like STAS" evidence="3">
    <location>
        <begin position="27"/>
        <end position="95"/>
    </location>
</feature>
<keyword evidence="1" id="KW-1003">Cell membrane</keyword>